<feature type="region of interest" description="Disordered" evidence="1">
    <location>
        <begin position="1"/>
        <end position="23"/>
    </location>
</feature>
<gene>
    <name evidence="2" type="ORF">M153_26410001976</name>
</gene>
<comment type="caution">
    <text evidence="2">The sequence shown here is derived from an EMBL/GenBank/DDBJ whole genome shotgun (WGS) entry which is preliminary data.</text>
</comment>
<protein>
    <submittedName>
        <fullName evidence="2">Uncharacterized protein</fullName>
    </submittedName>
</protein>
<feature type="non-terminal residue" evidence="2">
    <location>
        <position position="1"/>
    </location>
</feature>
<evidence type="ECO:0000313" key="3">
    <source>
        <dbReference type="Proteomes" id="UP000051530"/>
    </source>
</evidence>
<dbReference type="AlphaFoldDB" id="A0A0R0M036"/>
<reference evidence="2 3" key="1">
    <citation type="submission" date="2015-07" db="EMBL/GenBank/DDBJ databases">
        <title>The genome of Pseudoloma neurophilia, a relevant intracellular parasite of the zebrafish.</title>
        <authorList>
            <person name="Ndikumana S."/>
            <person name="Pelin A."/>
            <person name="Sanders J."/>
            <person name="Corradi N."/>
        </authorList>
    </citation>
    <scope>NUCLEOTIDE SEQUENCE [LARGE SCALE GENOMIC DNA]</scope>
    <source>
        <strain evidence="2 3">MK1</strain>
    </source>
</reference>
<dbReference type="EMBL" id="LGUB01000660">
    <property type="protein sequence ID" value="KRH92815.1"/>
    <property type="molecule type" value="Genomic_DNA"/>
</dbReference>
<proteinExistence type="predicted"/>
<name>A0A0R0M036_9MICR</name>
<organism evidence="2 3">
    <name type="scientific">Pseudoloma neurophilia</name>
    <dbReference type="NCBI Taxonomy" id="146866"/>
    <lineage>
        <taxon>Eukaryota</taxon>
        <taxon>Fungi</taxon>
        <taxon>Fungi incertae sedis</taxon>
        <taxon>Microsporidia</taxon>
        <taxon>Pseudoloma</taxon>
    </lineage>
</organism>
<evidence type="ECO:0000256" key="1">
    <source>
        <dbReference type="SAM" id="MobiDB-lite"/>
    </source>
</evidence>
<evidence type="ECO:0000313" key="2">
    <source>
        <dbReference type="EMBL" id="KRH92815.1"/>
    </source>
</evidence>
<keyword evidence="3" id="KW-1185">Reference proteome</keyword>
<dbReference type="Proteomes" id="UP000051530">
    <property type="component" value="Unassembled WGS sequence"/>
</dbReference>
<sequence>EQTVRQEVEQNHLKEKKGTYEQTVKQEVEQNHLKEHKTDKQNNLQEDKKTVFEKRVIHSLTHSYFLNNL</sequence>
<accession>A0A0R0M036</accession>
<dbReference type="VEuPathDB" id="MicrosporidiaDB:M153_26410001976"/>